<accession>Q7VKL6</accession>
<dbReference type="EMBL" id="AE017143">
    <property type="protein sequence ID" value="AAP96609.1"/>
    <property type="molecule type" value="Genomic_DNA"/>
</dbReference>
<protein>
    <submittedName>
        <fullName evidence="1">Uncharacterized protein</fullName>
    </submittedName>
</protein>
<sequence>MRFHNPHEKNSVGSGIKRVRGVIFQSLILESKITTASGKLGKSFYNIQQLK</sequence>
<keyword evidence="2" id="KW-1185">Reference proteome</keyword>
<dbReference type="KEGG" id="hdu:HD_1878"/>
<evidence type="ECO:0000313" key="1">
    <source>
        <dbReference type="EMBL" id="AAP96609.1"/>
    </source>
</evidence>
<evidence type="ECO:0000313" key="2">
    <source>
        <dbReference type="Proteomes" id="UP000001022"/>
    </source>
</evidence>
<proteinExistence type="predicted"/>
<gene>
    <name evidence="1" type="ordered locus">HD_1878</name>
</gene>
<name>Q7VKL6_HAEDU</name>
<dbReference type="Proteomes" id="UP000001022">
    <property type="component" value="Chromosome"/>
</dbReference>
<reference evidence="2" key="1">
    <citation type="submission" date="2003-06" db="EMBL/GenBank/DDBJ databases">
        <title>The complete genome sequence of Haemophilus ducreyi.</title>
        <authorList>
            <person name="Munson R.S. Jr."/>
            <person name="Ray W.C."/>
            <person name="Mahairas G."/>
            <person name="Sabo P."/>
            <person name="Mungur R."/>
            <person name="Johnson L."/>
            <person name="Nguyen D."/>
            <person name="Wang J."/>
            <person name="Forst C."/>
            <person name="Hood L."/>
        </authorList>
    </citation>
    <scope>NUCLEOTIDE SEQUENCE [LARGE SCALE GENOMIC DNA]</scope>
    <source>
        <strain evidence="2">35000HP / ATCC 700724</strain>
    </source>
</reference>
<organism evidence="1 2">
    <name type="scientific">Haemophilus ducreyi (strain 35000HP / ATCC 700724)</name>
    <dbReference type="NCBI Taxonomy" id="233412"/>
    <lineage>
        <taxon>Bacteria</taxon>
        <taxon>Pseudomonadati</taxon>
        <taxon>Pseudomonadota</taxon>
        <taxon>Gammaproteobacteria</taxon>
        <taxon>Pasteurellales</taxon>
        <taxon>Pasteurellaceae</taxon>
        <taxon>Haemophilus</taxon>
    </lineage>
</organism>
<dbReference type="HOGENOM" id="CLU_3099406_0_0_6"/>
<dbReference type="AlphaFoldDB" id="Q7VKL6"/>